<reference evidence="2" key="3">
    <citation type="submission" date="2025-09" db="UniProtKB">
        <authorList>
            <consortium name="Ensembl"/>
        </authorList>
    </citation>
    <scope>IDENTIFICATION</scope>
</reference>
<dbReference type="InterPro" id="IPR010530">
    <property type="entry name" value="B12D"/>
</dbReference>
<keyword evidence="1" id="KW-1133">Transmembrane helix</keyword>
<proteinExistence type="predicted"/>
<dbReference type="Ensembl" id="ENSPNAT00000046027.1">
    <property type="protein sequence ID" value="ENSPNAP00000065809.1"/>
    <property type="gene ID" value="ENSPNAG00000036081.1"/>
</dbReference>
<evidence type="ECO:0000313" key="2">
    <source>
        <dbReference type="Ensembl" id="ENSPNAP00000065809.1"/>
    </source>
</evidence>
<organism evidence="2 3">
    <name type="scientific">Pygocentrus nattereri</name>
    <name type="common">Red-bellied piranha</name>
    <dbReference type="NCBI Taxonomy" id="42514"/>
    <lineage>
        <taxon>Eukaryota</taxon>
        <taxon>Metazoa</taxon>
        <taxon>Chordata</taxon>
        <taxon>Craniata</taxon>
        <taxon>Vertebrata</taxon>
        <taxon>Euteleostomi</taxon>
        <taxon>Actinopterygii</taxon>
        <taxon>Neopterygii</taxon>
        <taxon>Teleostei</taxon>
        <taxon>Ostariophysi</taxon>
        <taxon>Characiformes</taxon>
        <taxon>Characoidei</taxon>
        <taxon>Pygocentrus</taxon>
    </lineage>
</organism>
<dbReference type="AlphaFoldDB" id="A0AAR2KTI8"/>
<feature type="transmembrane region" description="Helical" evidence="1">
    <location>
        <begin position="15"/>
        <end position="34"/>
    </location>
</feature>
<dbReference type="PANTHER" id="PTHR14256:SF5">
    <property type="entry name" value="NADH DEHYDROGENASE [UBIQUINONE] 1 ALPHA SUBCOMPLEX SUBUNIT 4-LIKE 2"/>
    <property type="match status" value="1"/>
</dbReference>
<keyword evidence="1" id="KW-0472">Membrane</keyword>
<evidence type="ECO:0008006" key="4">
    <source>
        <dbReference type="Google" id="ProtNLM"/>
    </source>
</evidence>
<protein>
    <recommendedName>
        <fullName evidence="4">NDUFA4 mitochondrial complex associated like 2a</fullName>
    </recommendedName>
</protein>
<evidence type="ECO:0000256" key="1">
    <source>
        <dbReference type="SAM" id="Phobius"/>
    </source>
</evidence>
<reference evidence="2" key="2">
    <citation type="submission" date="2025-08" db="UniProtKB">
        <authorList>
            <consortium name="Ensembl"/>
        </authorList>
    </citation>
    <scope>IDENTIFICATION</scope>
</reference>
<dbReference type="GeneTree" id="ENSGT00940000161040"/>
<dbReference type="Pfam" id="PF06522">
    <property type="entry name" value="B12D"/>
    <property type="match status" value="1"/>
</dbReference>
<dbReference type="Proteomes" id="UP001501920">
    <property type="component" value="Chromosome 26"/>
</dbReference>
<sequence>MLKTMYRHAKKHPGLIPQFFFMILGMGGASLYLIRLAQGPHVSWDRKNNPEPWNKLSPTYQYKVKVPADCAQISFSLTAATQLSSFLFLVQPP</sequence>
<keyword evidence="1" id="KW-0812">Transmembrane</keyword>
<reference evidence="2 3" key="1">
    <citation type="submission" date="2020-10" db="EMBL/GenBank/DDBJ databases">
        <title>Pygocentrus nattereri (red-bellied piranha) genome, fPygNat1, primary haplotype.</title>
        <authorList>
            <person name="Myers G."/>
            <person name="Meyer A."/>
            <person name="Karagic N."/>
            <person name="Pippel M."/>
            <person name="Winkler S."/>
            <person name="Tracey A."/>
            <person name="Wood J."/>
            <person name="Formenti G."/>
            <person name="Howe K."/>
            <person name="Fedrigo O."/>
            <person name="Jarvis E.D."/>
        </authorList>
    </citation>
    <scope>NUCLEOTIDE SEQUENCE [LARGE SCALE GENOMIC DNA]</scope>
</reference>
<dbReference type="PANTHER" id="PTHR14256">
    <property type="entry name" value="NADH-UBIQUINONE OXIDOREDUCTASE MLRQ SUBUNIT"/>
    <property type="match status" value="1"/>
</dbReference>
<name>A0AAR2KTI8_PYGNA</name>
<evidence type="ECO:0000313" key="3">
    <source>
        <dbReference type="Proteomes" id="UP001501920"/>
    </source>
</evidence>
<keyword evidence="3" id="KW-1185">Reference proteome</keyword>
<accession>A0AAR2KTI8</accession>